<reference evidence="2" key="1">
    <citation type="journal article" date="2019" name="Int. J. Syst. Evol. Microbiol.">
        <title>The Global Catalogue of Microorganisms (GCM) 10K type strain sequencing project: providing services to taxonomists for standard genome sequencing and annotation.</title>
        <authorList>
            <consortium name="The Broad Institute Genomics Platform"/>
            <consortium name="The Broad Institute Genome Sequencing Center for Infectious Disease"/>
            <person name="Wu L."/>
            <person name="Ma J."/>
        </authorList>
    </citation>
    <scope>NUCLEOTIDE SEQUENCE [LARGE SCALE GENOMIC DNA]</scope>
    <source>
        <strain evidence="2">NBRC 101365</strain>
    </source>
</reference>
<sequence>MDVDKIEKILTSQNSLRRVVIIRREDGTYSTREEYWYRNEYEGVVIAEGWAPLPAEPSFYPTAEIAEREALLAYICLRSDNRPQMPCLPSATLLPNSRR</sequence>
<accession>A0ABQ6CUC4</accession>
<evidence type="ECO:0000313" key="2">
    <source>
        <dbReference type="Proteomes" id="UP001156882"/>
    </source>
</evidence>
<organism evidence="1 2">
    <name type="scientific">Labrys miyagiensis</name>
    <dbReference type="NCBI Taxonomy" id="346912"/>
    <lineage>
        <taxon>Bacteria</taxon>
        <taxon>Pseudomonadati</taxon>
        <taxon>Pseudomonadota</taxon>
        <taxon>Alphaproteobacteria</taxon>
        <taxon>Hyphomicrobiales</taxon>
        <taxon>Xanthobacteraceae</taxon>
        <taxon>Labrys</taxon>
    </lineage>
</organism>
<gene>
    <name evidence="1" type="ORF">GCM10007874_64290</name>
</gene>
<protein>
    <submittedName>
        <fullName evidence="1">Uncharacterized protein</fullName>
    </submittedName>
</protein>
<dbReference type="Proteomes" id="UP001156882">
    <property type="component" value="Unassembled WGS sequence"/>
</dbReference>
<proteinExistence type="predicted"/>
<keyword evidence="2" id="KW-1185">Reference proteome</keyword>
<comment type="caution">
    <text evidence="1">The sequence shown here is derived from an EMBL/GenBank/DDBJ whole genome shotgun (WGS) entry which is preliminary data.</text>
</comment>
<name>A0ABQ6CUC4_9HYPH</name>
<evidence type="ECO:0000313" key="1">
    <source>
        <dbReference type="EMBL" id="GLS23408.1"/>
    </source>
</evidence>
<dbReference type="EMBL" id="BSPC01000071">
    <property type="protein sequence ID" value="GLS23408.1"/>
    <property type="molecule type" value="Genomic_DNA"/>
</dbReference>